<accession>A0ABS7X9N2</accession>
<dbReference type="InterPro" id="IPR001123">
    <property type="entry name" value="LeuE-type"/>
</dbReference>
<evidence type="ECO:0000256" key="5">
    <source>
        <dbReference type="ARBA" id="ARBA00023136"/>
    </source>
</evidence>
<reference evidence="7 8" key="1">
    <citation type="submission" date="2021-08" db="EMBL/GenBank/DDBJ databases">
        <title>Rheinheimera aquimaris sp. nov., isolated from seawater of the East Sea in Korea.</title>
        <authorList>
            <person name="Kim K.H."/>
            <person name="Wenting R."/>
            <person name="Kim K.R."/>
            <person name="Jeon C.O."/>
        </authorList>
    </citation>
    <scope>NUCLEOTIDE SEQUENCE [LARGE SCALE GENOMIC DNA]</scope>
    <source>
        <strain evidence="7 8">MA-13</strain>
    </source>
</reference>
<dbReference type="RefSeq" id="WP_205311187.1">
    <property type="nucleotide sequence ID" value="NZ_JAERPS020000003.1"/>
</dbReference>
<comment type="subcellular location">
    <subcellularLocation>
        <location evidence="1">Cell membrane</location>
        <topology evidence="1">Multi-pass membrane protein</topology>
    </subcellularLocation>
</comment>
<evidence type="ECO:0000256" key="1">
    <source>
        <dbReference type="ARBA" id="ARBA00004651"/>
    </source>
</evidence>
<gene>
    <name evidence="7" type="ORF">I4W93_009370</name>
</gene>
<proteinExistence type="predicted"/>
<keyword evidence="4 6" id="KW-1133">Transmembrane helix</keyword>
<evidence type="ECO:0000313" key="7">
    <source>
        <dbReference type="EMBL" id="MBZ9611805.1"/>
    </source>
</evidence>
<feature type="transmembrane region" description="Helical" evidence="6">
    <location>
        <begin position="34"/>
        <end position="54"/>
    </location>
</feature>
<evidence type="ECO:0000313" key="8">
    <source>
        <dbReference type="Proteomes" id="UP000663814"/>
    </source>
</evidence>
<evidence type="ECO:0000256" key="2">
    <source>
        <dbReference type="ARBA" id="ARBA00022475"/>
    </source>
</evidence>
<sequence>MTFLLGFGVGLSLIVAIGAQNIWVLSQSMAGANRLVIATVCIVCDCLLIVLGVFAVQQMQLWVPPLVPLLTWLGVALLLWLAWQAASRAWAGSKGLQTDTTTQVMSNSKTALTALAITLLNPHVYLDTVFLIGGVANQQAAPLRFMAGACIASLVWFSSLTALAPRLKIWLNSAKRWQLFDGVIAVLLGGIALNLALQ</sequence>
<dbReference type="EMBL" id="JAERPS020000003">
    <property type="protein sequence ID" value="MBZ9611805.1"/>
    <property type="molecule type" value="Genomic_DNA"/>
</dbReference>
<evidence type="ECO:0000256" key="4">
    <source>
        <dbReference type="ARBA" id="ARBA00022989"/>
    </source>
</evidence>
<protein>
    <submittedName>
        <fullName evidence="7">LysE family transporter</fullName>
    </submittedName>
</protein>
<comment type="caution">
    <text evidence="7">The sequence shown here is derived from an EMBL/GenBank/DDBJ whole genome shotgun (WGS) entry which is preliminary data.</text>
</comment>
<feature type="transmembrane region" description="Helical" evidence="6">
    <location>
        <begin position="145"/>
        <end position="165"/>
    </location>
</feature>
<dbReference type="PANTHER" id="PTHR30086:SF20">
    <property type="entry name" value="ARGININE EXPORTER PROTEIN ARGO-RELATED"/>
    <property type="match status" value="1"/>
</dbReference>
<feature type="transmembrane region" description="Helical" evidence="6">
    <location>
        <begin position="177"/>
        <end position="197"/>
    </location>
</feature>
<feature type="transmembrane region" description="Helical" evidence="6">
    <location>
        <begin position="111"/>
        <end position="133"/>
    </location>
</feature>
<evidence type="ECO:0000256" key="3">
    <source>
        <dbReference type="ARBA" id="ARBA00022692"/>
    </source>
</evidence>
<feature type="transmembrane region" description="Helical" evidence="6">
    <location>
        <begin position="61"/>
        <end position="83"/>
    </location>
</feature>
<dbReference type="Proteomes" id="UP000663814">
    <property type="component" value="Unassembled WGS sequence"/>
</dbReference>
<name>A0ABS7X9N2_9GAMM</name>
<keyword evidence="5 6" id="KW-0472">Membrane</keyword>
<keyword evidence="8" id="KW-1185">Reference proteome</keyword>
<keyword evidence="3 6" id="KW-0812">Transmembrane</keyword>
<keyword evidence="2" id="KW-1003">Cell membrane</keyword>
<dbReference type="Pfam" id="PF01810">
    <property type="entry name" value="LysE"/>
    <property type="match status" value="1"/>
</dbReference>
<organism evidence="7 8">
    <name type="scientific">Rheinheimera maricola</name>
    <dbReference type="NCBI Taxonomy" id="2793282"/>
    <lineage>
        <taxon>Bacteria</taxon>
        <taxon>Pseudomonadati</taxon>
        <taxon>Pseudomonadota</taxon>
        <taxon>Gammaproteobacteria</taxon>
        <taxon>Chromatiales</taxon>
        <taxon>Chromatiaceae</taxon>
        <taxon>Rheinheimera</taxon>
    </lineage>
</organism>
<evidence type="ECO:0000256" key="6">
    <source>
        <dbReference type="SAM" id="Phobius"/>
    </source>
</evidence>
<dbReference type="PANTHER" id="PTHR30086">
    <property type="entry name" value="ARGININE EXPORTER PROTEIN ARGO"/>
    <property type="match status" value="1"/>
</dbReference>